<dbReference type="AlphaFoldDB" id="A0A5E6TMU4"/>
<evidence type="ECO:0000259" key="2">
    <source>
        <dbReference type="PROSITE" id="PS50994"/>
    </source>
</evidence>
<reference evidence="3 4" key="1">
    <citation type="submission" date="2019-09" db="EMBL/GenBank/DDBJ databases">
        <authorList>
            <person name="Chandra G."/>
            <person name="Truman W A."/>
        </authorList>
    </citation>
    <scope>NUCLEOTIDE SEQUENCE [LARGE SCALE GENOMIC DNA]</scope>
    <source>
        <strain evidence="3">PS662</strain>
    </source>
</reference>
<dbReference type="InterPro" id="IPR015378">
    <property type="entry name" value="Transposase-like_Mu_C"/>
</dbReference>
<proteinExistence type="predicted"/>
<feature type="domain" description="Integrase catalytic" evidence="2">
    <location>
        <begin position="248"/>
        <end position="460"/>
    </location>
</feature>
<name>A0A5E6TMU4_PSEFL</name>
<organism evidence="3 4">
    <name type="scientific">Pseudomonas fluorescens</name>
    <dbReference type="NCBI Taxonomy" id="294"/>
    <lineage>
        <taxon>Bacteria</taxon>
        <taxon>Pseudomonadati</taxon>
        <taxon>Pseudomonadota</taxon>
        <taxon>Gammaproteobacteria</taxon>
        <taxon>Pseudomonadales</taxon>
        <taxon>Pseudomonadaceae</taxon>
        <taxon>Pseudomonas</taxon>
    </lineage>
</organism>
<evidence type="ECO:0000313" key="3">
    <source>
        <dbReference type="EMBL" id="VVM89198.1"/>
    </source>
</evidence>
<dbReference type="InterPro" id="IPR012337">
    <property type="entry name" value="RNaseH-like_sf"/>
</dbReference>
<feature type="region of interest" description="Disordered" evidence="1">
    <location>
        <begin position="590"/>
        <end position="651"/>
    </location>
</feature>
<evidence type="ECO:0000313" key="4">
    <source>
        <dbReference type="Proteomes" id="UP000326953"/>
    </source>
</evidence>
<dbReference type="RefSeq" id="WP_150711464.1">
    <property type="nucleotide sequence ID" value="NZ_CABVHK010000008.1"/>
</dbReference>
<accession>A0A5E6TMU4</accession>
<dbReference type="GO" id="GO:0015074">
    <property type="term" value="P:DNA integration"/>
    <property type="evidence" value="ECO:0007669"/>
    <property type="project" value="InterPro"/>
</dbReference>
<dbReference type="SUPFAM" id="SSF53098">
    <property type="entry name" value="Ribonuclease H-like"/>
    <property type="match status" value="1"/>
</dbReference>
<evidence type="ECO:0000256" key="1">
    <source>
        <dbReference type="SAM" id="MobiDB-lite"/>
    </source>
</evidence>
<protein>
    <recommendedName>
        <fullName evidence="2">Integrase catalytic domain-containing protein</fullName>
    </recommendedName>
</protein>
<dbReference type="InterPro" id="IPR036397">
    <property type="entry name" value="RNaseH_sf"/>
</dbReference>
<feature type="compositionally biased region" description="Basic and acidic residues" evidence="1">
    <location>
        <begin position="590"/>
        <end position="623"/>
    </location>
</feature>
<sequence>MRSAFAANSVVFSGSRLLRVDSLRPEISQIVLVGDKGEEFVSSFDEFHERVARGQYRWVSNSATTPIAEIPVRHLTKTERCALDHRLELLELVRRGRNDEKSWSAIIVQLDEYCRTQGITVPNLRTLQRWRKADHIATATDQLAPFYSARGNKRPFKTLEDLDFEETVTDEIFKWFCETDKFNVSQITKLVNHRCRERAEERNMFFKGISRRSIGRRLKALTQTLLTFGRVDKTTYAQEMRGAIKKLVVERPYERVEVDATPLDVFCCDENGKIIGRPTCYAGIDSATGAIVMIKCSIQKPSQDFVLSALEFCFSPKGEEFSQKYNLKHPWLAPTSLESIVLDNAQEHHGGVVLNALRYLNTVIDYPMAGKPQAKPYIERFFGTLKAHLINTCPGSVVSQSKMEKDPIGRAMTQNLYTVAELEALIIRWVADVYMQTPSSRLESRFGVGTSPAKAMALLKQQYVVLPPPNPEEFRAACLRYHSQELTLSRVGISFDTMTYHSRELDHLYKELGMKRKVQVRYYPLDCLEIFVVDPRNRDNLIVARNREPAMPLISFEEARAIRKSHRKSDAALSGEEYQAAHVRMLRENHAKAKSGKVGDRNRAARQAEREAHRQQQLRERVVQDAPAASLSAQPLIAAPRRKKMRGGDSV</sequence>
<dbReference type="EMBL" id="CABVHK010000008">
    <property type="protein sequence ID" value="VVM89198.1"/>
    <property type="molecule type" value="Genomic_DNA"/>
</dbReference>
<dbReference type="Gene3D" id="3.30.420.10">
    <property type="entry name" value="Ribonuclease H-like superfamily/Ribonuclease H"/>
    <property type="match status" value="1"/>
</dbReference>
<dbReference type="Pfam" id="PF09299">
    <property type="entry name" value="Mu-transpos_C"/>
    <property type="match status" value="1"/>
</dbReference>
<gene>
    <name evidence="3" type="ORF">PS662_02736</name>
</gene>
<dbReference type="Proteomes" id="UP000326953">
    <property type="component" value="Unassembled WGS sequence"/>
</dbReference>
<dbReference type="OrthoDB" id="501284at2"/>
<dbReference type="InterPro" id="IPR001584">
    <property type="entry name" value="Integrase_cat-core"/>
</dbReference>
<dbReference type="GO" id="GO:0003676">
    <property type="term" value="F:nucleic acid binding"/>
    <property type="evidence" value="ECO:0007669"/>
    <property type="project" value="InterPro"/>
</dbReference>
<dbReference type="PROSITE" id="PS50994">
    <property type="entry name" value="INTEGRASE"/>
    <property type="match status" value="1"/>
</dbReference>